<protein>
    <submittedName>
        <fullName evidence="5">Long-chain fatty acid--CoA ligase</fullName>
    </submittedName>
</protein>
<dbReference type="InterPro" id="IPR020845">
    <property type="entry name" value="AMP-binding_CS"/>
</dbReference>
<name>A0A846WYH6_9ACTN</name>
<comment type="caution">
    <text evidence="5">The sequence shown here is derived from an EMBL/GenBank/DDBJ whole genome shotgun (WGS) entry which is preliminary data.</text>
</comment>
<evidence type="ECO:0000256" key="2">
    <source>
        <dbReference type="ARBA" id="ARBA00022598"/>
    </source>
</evidence>
<dbReference type="RefSeq" id="WP_168545019.1">
    <property type="nucleotide sequence ID" value="NZ_BAAAKS010000013.1"/>
</dbReference>
<keyword evidence="6" id="KW-1185">Reference proteome</keyword>
<dbReference type="PANTHER" id="PTHR43201">
    <property type="entry name" value="ACYL-COA SYNTHETASE"/>
    <property type="match status" value="1"/>
</dbReference>
<dbReference type="InterPro" id="IPR000873">
    <property type="entry name" value="AMP-dep_synth/lig_dom"/>
</dbReference>
<organism evidence="5 6">
    <name type="scientific">Tsukamurella spumae</name>
    <dbReference type="NCBI Taxonomy" id="44753"/>
    <lineage>
        <taxon>Bacteria</taxon>
        <taxon>Bacillati</taxon>
        <taxon>Actinomycetota</taxon>
        <taxon>Actinomycetes</taxon>
        <taxon>Mycobacteriales</taxon>
        <taxon>Tsukamurellaceae</taxon>
        <taxon>Tsukamurella</taxon>
    </lineage>
</organism>
<dbReference type="PROSITE" id="PS00455">
    <property type="entry name" value="AMP_BINDING"/>
    <property type="match status" value="1"/>
</dbReference>
<sequence length="499" mass="52955">MTNLAENLVAATAAHPDAVALKCDDLEYSYAAFDEATAKFATHLAALGVEPGDRVGVMLPNIPAFAIVFYGILRRGAVAVPMNPLLKAREVEFYLANTTAKAVFVAPTFGAEAAAGAKDAGAEAHLVDDAVLAELLADVEPTPGVVPREDLDTAVVLHTSGTTGKPKGAELTHVGLANNCEIAGRTLFHARPGDVMMGCLPLFHVFGLTCGLNAAVRFGLTLTLVPRFDARKALEVIARDRVTIFEGVPTMYSALIAAKQPGDDVSSLRVCASGGAALPLQVISDFESDFGAAILEGYGLSETSPVACFNHPDRERKAGTIGTPIEGIRMRIVDASGSEAPQGERGEVQIAGHNVMKGYWNLPEATAASIDAEGWFSTGDIGIMDADGYFSIVDRKKELIIRGGYNVYPREIEEVLYEHPAVAEVAVIGVPHTELGEEVGAAVALKPGIAATVDELRQYVKDRVAAYKYPRHVWLLDTLPKGATGKIQKRDITVPSEIN</sequence>
<comment type="similarity">
    <text evidence="1">Belongs to the ATP-dependent AMP-binding enzyme family.</text>
</comment>
<accession>A0A846WYH6</accession>
<dbReference type="Pfam" id="PF13193">
    <property type="entry name" value="AMP-binding_C"/>
    <property type="match status" value="1"/>
</dbReference>
<proteinExistence type="inferred from homology"/>
<feature type="domain" description="AMP-dependent synthetase/ligase" evidence="3">
    <location>
        <begin position="11"/>
        <end position="360"/>
    </location>
</feature>
<keyword evidence="2 5" id="KW-0436">Ligase</keyword>
<dbReference type="InterPro" id="IPR025110">
    <property type="entry name" value="AMP-bd_C"/>
</dbReference>
<dbReference type="Proteomes" id="UP000582646">
    <property type="component" value="Unassembled WGS sequence"/>
</dbReference>
<dbReference type="GO" id="GO:0006631">
    <property type="term" value="P:fatty acid metabolic process"/>
    <property type="evidence" value="ECO:0007669"/>
    <property type="project" value="TreeGrafter"/>
</dbReference>
<dbReference type="Pfam" id="PF00501">
    <property type="entry name" value="AMP-binding"/>
    <property type="match status" value="1"/>
</dbReference>
<dbReference type="Gene3D" id="3.40.50.12780">
    <property type="entry name" value="N-terminal domain of ligase-like"/>
    <property type="match status" value="1"/>
</dbReference>
<dbReference type="SUPFAM" id="SSF56801">
    <property type="entry name" value="Acetyl-CoA synthetase-like"/>
    <property type="match status" value="1"/>
</dbReference>
<feature type="domain" description="AMP-binding enzyme C-terminal" evidence="4">
    <location>
        <begin position="411"/>
        <end position="486"/>
    </location>
</feature>
<dbReference type="AlphaFoldDB" id="A0A846WYH6"/>
<evidence type="ECO:0000313" key="6">
    <source>
        <dbReference type="Proteomes" id="UP000582646"/>
    </source>
</evidence>
<dbReference type="GO" id="GO:0031956">
    <property type="term" value="F:medium-chain fatty acid-CoA ligase activity"/>
    <property type="evidence" value="ECO:0007669"/>
    <property type="project" value="TreeGrafter"/>
</dbReference>
<dbReference type="EMBL" id="JAAXOQ010000006">
    <property type="protein sequence ID" value="NKY17941.1"/>
    <property type="molecule type" value="Genomic_DNA"/>
</dbReference>
<reference evidence="5 6" key="1">
    <citation type="submission" date="2020-04" db="EMBL/GenBank/DDBJ databases">
        <title>MicrobeNet Type strains.</title>
        <authorList>
            <person name="Nicholson A.C."/>
        </authorList>
    </citation>
    <scope>NUCLEOTIDE SEQUENCE [LARGE SCALE GENOMIC DNA]</scope>
    <source>
        <strain evidence="5 6">DSM 44113</strain>
    </source>
</reference>
<evidence type="ECO:0000259" key="3">
    <source>
        <dbReference type="Pfam" id="PF00501"/>
    </source>
</evidence>
<dbReference type="FunFam" id="3.30.300.30:FF:000008">
    <property type="entry name" value="2,3-dihydroxybenzoate-AMP ligase"/>
    <property type="match status" value="1"/>
</dbReference>
<dbReference type="Gene3D" id="3.30.300.30">
    <property type="match status" value="1"/>
</dbReference>
<evidence type="ECO:0000259" key="4">
    <source>
        <dbReference type="Pfam" id="PF13193"/>
    </source>
</evidence>
<evidence type="ECO:0000313" key="5">
    <source>
        <dbReference type="EMBL" id="NKY17941.1"/>
    </source>
</evidence>
<dbReference type="InterPro" id="IPR042099">
    <property type="entry name" value="ANL_N_sf"/>
</dbReference>
<dbReference type="PANTHER" id="PTHR43201:SF5">
    <property type="entry name" value="MEDIUM-CHAIN ACYL-COA LIGASE ACSF2, MITOCHONDRIAL"/>
    <property type="match status" value="1"/>
</dbReference>
<gene>
    <name evidence="5" type="ORF">HF999_06105</name>
</gene>
<dbReference type="InterPro" id="IPR045851">
    <property type="entry name" value="AMP-bd_C_sf"/>
</dbReference>
<evidence type="ECO:0000256" key="1">
    <source>
        <dbReference type="ARBA" id="ARBA00006432"/>
    </source>
</evidence>
<dbReference type="CDD" id="cd05936">
    <property type="entry name" value="FC-FACS_FadD_like"/>
    <property type="match status" value="1"/>
</dbReference>